<proteinExistence type="predicted"/>
<keyword evidence="2" id="KW-1185">Reference proteome</keyword>
<evidence type="ECO:0000313" key="2">
    <source>
        <dbReference type="Proteomes" id="UP000501690"/>
    </source>
</evidence>
<protein>
    <submittedName>
        <fullName evidence="1">Uncharacterized protein</fullName>
    </submittedName>
</protein>
<gene>
    <name evidence="1" type="ORF">DEO72_LG5g1458</name>
</gene>
<name>A0A4D6LY14_VIGUN</name>
<sequence>MKRPARSKQREKRKDKKKIRFLAKGATPSSYPGTLELGGLDGPGLCLGKSIELNLTEQEVKLVDIVELNGAMKALLEFQSWSMIMSRMVATLLQGELVGGEQKKKFVEELATLKKKVEANKSKWAIEKNFEEEVKKVKGWRVPLRRS</sequence>
<dbReference type="EMBL" id="CP039349">
    <property type="protein sequence ID" value="QCD93383.1"/>
    <property type="molecule type" value="Genomic_DNA"/>
</dbReference>
<reference evidence="1 2" key="1">
    <citation type="submission" date="2019-04" db="EMBL/GenBank/DDBJ databases">
        <title>An improved genome assembly and genetic linkage map for asparagus bean, Vigna unguiculata ssp. sesquipedialis.</title>
        <authorList>
            <person name="Xia Q."/>
            <person name="Zhang R."/>
            <person name="Dong Y."/>
        </authorList>
    </citation>
    <scope>NUCLEOTIDE SEQUENCE [LARGE SCALE GENOMIC DNA]</scope>
    <source>
        <tissue evidence="1">Leaf</tissue>
    </source>
</reference>
<accession>A0A4D6LY14</accession>
<dbReference type="Proteomes" id="UP000501690">
    <property type="component" value="Linkage Group LG5"/>
</dbReference>
<evidence type="ECO:0000313" key="1">
    <source>
        <dbReference type="EMBL" id="QCD93383.1"/>
    </source>
</evidence>
<dbReference type="AlphaFoldDB" id="A0A4D6LY14"/>
<organism evidence="1 2">
    <name type="scientific">Vigna unguiculata</name>
    <name type="common">Cowpea</name>
    <dbReference type="NCBI Taxonomy" id="3917"/>
    <lineage>
        <taxon>Eukaryota</taxon>
        <taxon>Viridiplantae</taxon>
        <taxon>Streptophyta</taxon>
        <taxon>Embryophyta</taxon>
        <taxon>Tracheophyta</taxon>
        <taxon>Spermatophyta</taxon>
        <taxon>Magnoliopsida</taxon>
        <taxon>eudicotyledons</taxon>
        <taxon>Gunneridae</taxon>
        <taxon>Pentapetalae</taxon>
        <taxon>rosids</taxon>
        <taxon>fabids</taxon>
        <taxon>Fabales</taxon>
        <taxon>Fabaceae</taxon>
        <taxon>Papilionoideae</taxon>
        <taxon>50 kb inversion clade</taxon>
        <taxon>NPAAA clade</taxon>
        <taxon>indigoferoid/millettioid clade</taxon>
        <taxon>Phaseoleae</taxon>
        <taxon>Vigna</taxon>
    </lineage>
</organism>